<proteinExistence type="predicted"/>
<name>A3TTH8_PSEBH</name>
<dbReference type="GO" id="GO:0006310">
    <property type="term" value="P:DNA recombination"/>
    <property type="evidence" value="ECO:0007669"/>
    <property type="project" value="UniProtKB-KW"/>
</dbReference>
<dbReference type="Proteomes" id="UP000004318">
    <property type="component" value="Unassembled WGS sequence"/>
</dbReference>
<dbReference type="PROSITE" id="PS51898">
    <property type="entry name" value="TYR_RECOMBINASE"/>
    <property type="match status" value="1"/>
</dbReference>
<dbReference type="STRING" id="252305.OB2597_06715"/>
<dbReference type="GO" id="GO:0015074">
    <property type="term" value="P:DNA integration"/>
    <property type="evidence" value="ECO:0007669"/>
    <property type="project" value="InterPro"/>
</dbReference>
<evidence type="ECO:0000313" key="3">
    <source>
        <dbReference type="EMBL" id="EAQ04955.1"/>
    </source>
</evidence>
<feature type="domain" description="Tyr recombinase" evidence="2">
    <location>
        <begin position="1"/>
        <end position="185"/>
    </location>
</feature>
<dbReference type="InterPro" id="IPR002104">
    <property type="entry name" value="Integrase_catalytic"/>
</dbReference>
<dbReference type="InterPro" id="IPR013762">
    <property type="entry name" value="Integrase-like_cat_sf"/>
</dbReference>
<dbReference type="InterPro" id="IPR011010">
    <property type="entry name" value="DNA_brk_join_enz"/>
</dbReference>
<protein>
    <submittedName>
        <fullName evidence="3">DNA integration/recombination/invertion protein</fullName>
    </submittedName>
</protein>
<gene>
    <name evidence="3" type="ORF">OB2597_06715</name>
</gene>
<dbReference type="HOGENOM" id="CLU_027562_33_1_5"/>
<evidence type="ECO:0000313" key="4">
    <source>
        <dbReference type="Proteomes" id="UP000004318"/>
    </source>
</evidence>
<dbReference type="SUPFAM" id="SSF56349">
    <property type="entry name" value="DNA breaking-rejoining enzymes"/>
    <property type="match status" value="1"/>
</dbReference>
<keyword evidence="1" id="KW-0233">DNA recombination</keyword>
<sequence>MEPIRDLAAIAEIKKKLSGRPRDLCLFTLGINTAYRANELLSIRVGQVAHLRAGDVLSLKQSKNGRYRTITLNGVAVEAIQTWLEHHPKPEENAPLFWSQRTRKSLSVSPFINMVKGWCAEAGLKGNYGSHTLRKTWGYHQLRGNTKTPPHLVLPLLMEAYGHARQQQTLEYLCIQSDEVASLFMQVEL</sequence>
<dbReference type="eggNOG" id="COG0582">
    <property type="taxonomic scope" value="Bacteria"/>
</dbReference>
<organism evidence="3 4">
    <name type="scientific">Pseudooceanicola batsensis (strain ATCC BAA-863 / DSM 15984 / KCTC 12145 / HTCC2597)</name>
    <name type="common">Oceanicola batsensis</name>
    <dbReference type="NCBI Taxonomy" id="252305"/>
    <lineage>
        <taxon>Bacteria</taxon>
        <taxon>Pseudomonadati</taxon>
        <taxon>Pseudomonadota</taxon>
        <taxon>Alphaproteobacteria</taxon>
        <taxon>Rhodobacterales</taxon>
        <taxon>Paracoccaceae</taxon>
        <taxon>Pseudooceanicola</taxon>
    </lineage>
</organism>
<evidence type="ECO:0000256" key="1">
    <source>
        <dbReference type="ARBA" id="ARBA00023172"/>
    </source>
</evidence>
<accession>A3TTH8</accession>
<dbReference type="GO" id="GO:0003677">
    <property type="term" value="F:DNA binding"/>
    <property type="evidence" value="ECO:0007669"/>
    <property type="project" value="InterPro"/>
</dbReference>
<dbReference type="AlphaFoldDB" id="A3TTH8"/>
<reference evidence="3 4" key="1">
    <citation type="journal article" date="2010" name="J. Bacteriol.">
        <title>Genome sequences of Oceanicola granulosus HTCC2516(T) and Oceanicola batsensis HTCC2597(TDelta).</title>
        <authorList>
            <person name="Thrash J.C."/>
            <person name="Cho J.C."/>
            <person name="Vergin K.L."/>
            <person name="Giovannoni S.J."/>
        </authorList>
    </citation>
    <scope>NUCLEOTIDE SEQUENCE [LARGE SCALE GENOMIC DNA]</scope>
    <source>
        <strain evidence="4">ATCC BAA-863 / DSM 15984 / KCTC 12145 / HTCC2597</strain>
    </source>
</reference>
<comment type="caution">
    <text evidence="3">The sequence shown here is derived from an EMBL/GenBank/DDBJ whole genome shotgun (WGS) entry which is preliminary data.</text>
</comment>
<dbReference type="EMBL" id="AAMO01000001">
    <property type="protein sequence ID" value="EAQ04955.1"/>
    <property type="molecule type" value="Genomic_DNA"/>
</dbReference>
<keyword evidence="4" id="KW-1185">Reference proteome</keyword>
<evidence type="ECO:0000259" key="2">
    <source>
        <dbReference type="PROSITE" id="PS51898"/>
    </source>
</evidence>
<dbReference type="Gene3D" id="1.10.443.10">
    <property type="entry name" value="Intergrase catalytic core"/>
    <property type="match status" value="1"/>
</dbReference>
<dbReference type="Pfam" id="PF00589">
    <property type="entry name" value="Phage_integrase"/>
    <property type="match status" value="1"/>
</dbReference>